<dbReference type="GO" id="GO:0000105">
    <property type="term" value="P:L-histidine biosynthetic process"/>
    <property type="evidence" value="ECO:0007669"/>
    <property type="project" value="UniProtKB-UniRule"/>
</dbReference>
<evidence type="ECO:0000256" key="7">
    <source>
        <dbReference type="ARBA" id="ARBA00025246"/>
    </source>
</evidence>
<evidence type="ECO:0000313" key="12">
    <source>
        <dbReference type="Proteomes" id="UP000569951"/>
    </source>
</evidence>
<comment type="subcellular location">
    <subcellularLocation>
        <location evidence="1 8">Cytoplasm</location>
    </subcellularLocation>
</comment>
<feature type="binding site" evidence="9">
    <location>
        <begin position="72"/>
        <end position="74"/>
    </location>
    <ligand>
        <name>L-histidine</name>
        <dbReference type="ChEBI" id="CHEBI:57595"/>
    </ligand>
</feature>
<dbReference type="GO" id="GO:0005737">
    <property type="term" value="C:cytoplasm"/>
    <property type="evidence" value="ECO:0007669"/>
    <property type="project" value="UniProtKB-SubCell"/>
</dbReference>
<feature type="binding site" evidence="9">
    <location>
        <position position="121"/>
    </location>
    <ligand>
        <name>L-histidine</name>
        <dbReference type="ChEBI" id="CHEBI:57595"/>
    </ligand>
</feature>
<proteinExistence type="inferred from homology"/>
<dbReference type="PANTHER" id="PTHR43707:SF1">
    <property type="entry name" value="HISTIDINE--TRNA LIGASE, MITOCHONDRIAL-RELATED"/>
    <property type="match status" value="1"/>
</dbReference>
<dbReference type="GO" id="GO:0004821">
    <property type="term" value="F:histidine-tRNA ligase activity"/>
    <property type="evidence" value="ECO:0007669"/>
    <property type="project" value="TreeGrafter"/>
</dbReference>
<comment type="pathway">
    <text evidence="2 8">Amino-acid biosynthesis; L-histidine biosynthesis; L-histidine from 5-phospho-alpha-D-ribose 1-diphosphate: step 1/9.</text>
</comment>
<feature type="binding site" evidence="9">
    <location>
        <position position="117"/>
    </location>
    <ligand>
        <name>L-histidine</name>
        <dbReference type="ChEBI" id="CHEBI:57595"/>
    </ligand>
</feature>
<evidence type="ECO:0000256" key="2">
    <source>
        <dbReference type="ARBA" id="ARBA00004667"/>
    </source>
</evidence>
<dbReference type="RefSeq" id="WP_221276926.1">
    <property type="nucleotide sequence ID" value="NZ_JACHHG010000003.1"/>
</dbReference>
<dbReference type="GO" id="GO:0016757">
    <property type="term" value="F:glycosyltransferase activity"/>
    <property type="evidence" value="ECO:0007669"/>
    <property type="project" value="UniProtKB-KW"/>
</dbReference>
<dbReference type="Pfam" id="PF13393">
    <property type="entry name" value="tRNA-synt_His"/>
    <property type="match status" value="1"/>
</dbReference>
<evidence type="ECO:0000256" key="6">
    <source>
        <dbReference type="ARBA" id="ARBA00022490"/>
    </source>
</evidence>
<comment type="subunit">
    <text evidence="4 8">Heteromultimer composed of HisG and HisZ subunits.</text>
</comment>
<organism evidence="11 12">
    <name type="scientific">Deinobacterium chartae</name>
    <dbReference type="NCBI Taxonomy" id="521158"/>
    <lineage>
        <taxon>Bacteria</taxon>
        <taxon>Thermotogati</taxon>
        <taxon>Deinococcota</taxon>
        <taxon>Deinococci</taxon>
        <taxon>Deinococcales</taxon>
        <taxon>Deinococcaceae</taxon>
        <taxon>Deinobacterium</taxon>
    </lineage>
</organism>
<dbReference type="CDD" id="cd00773">
    <property type="entry name" value="HisRS-like_core"/>
    <property type="match status" value="1"/>
</dbReference>
<name>A0A841I0E6_9DEIO</name>
<keyword evidence="8" id="KW-0028">Amino-acid biosynthesis</keyword>
<dbReference type="InterPro" id="IPR004517">
    <property type="entry name" value="HisZ"/>
</dbReference>
<comment type="caution">
    <text evidence="11">The sequence shown here is derived from an EMBL/GenBank/DDBJ whole genome shotgun (WGS) entry which is preliminary data.</text>
</comment>
<comment type="similarity">
    <text evidence="3 8">Belongs to the class-II aminoacyl-tRNA synthetase family. HisZ subfamily.</text>
</comment>
<feature type="binding site" evidence="9">
    <location>
        <begin position="261"/>
        <end position="262"/>
    </location>
    <ligand>
        <name>L-histidine</name>
        <dbReference type="ChEBI" id="CHEBI:57595"/>
    </ligand>
</feature>
<dbReference type="InterPro" id="IPR004516">
    <property type="entry name" value="HisRS/HisZ"/>
</dbReference>
<dbReference type="InterPro" id="IPR045864">
    <property type="entry name" value="aa-tRNA-synth_II/BPL/LPL"/>
</dbReference>
<evidence type="ECO:0000256" key="8">
    <source>
        <dbReference type="HAMAP-Rule" id="MF_00125"/>
    </source>
</evidence>
<dbReference type="Proteomes" id="UP000569951">
    <property type="component" value="Unassembled WGS sequence"/>
</dbReference>
<dbReference type="NCBIfam" id="TIGR00443">
    <property type="entry name" value="hisZ_biosyn_reg"/>
    <property type="match status" value="1"/>
</dbReference>
<evidence type="ECO:0000256" key="3">
    <source>
        <dbReference type="ARBA" id="ARBA00005539"/>
    </source>
</evidence>
<evidence type="ECO:0000256" key="4">
    <source>
        <dbReference type="ARBA" id="ARBA00011496"/>
    </source>
</evidence>
<dbReference type="PROSITE" id="PS50862">
    <property type="entry name" value="AA_TRNA_LIGASE_II"/>
    <property type="match status" value="1"/>
</dbReference>
<dbReference type="GO" id="GO:0006427">
    <property type="term" value="P:histidyl-tRNA aminoacylation"/>
    <property type="evidence" value="ECO:0007669"/>
    <property type="project" value="TreeGrafter"/>
</dbReference>
<keyword evidence="11" id="KW-0808">Transferase</keyword>
<gene>
    <name evidence="8" type="primary">hisZ</name>
    <name evidence="11" type="ORF">HNR42_000872</name>
</gene>
<keyword evidence="8" id="KW-0368">Histidine biosynthesis</keyword>
<keyword evidence="12" id="KW-1185">Reference proteome</keyword>
<dbReference type="AlphaFoldDB" id="A0A841I0E6"/>
<evidence type="ECO:0000256" key="5">
    <source>
        <dbReference type="ARBA" id="ARBA00020397"/>
    </source>
</evidence>
<dbReference type="EMBL" id="JACHHG010000003">
    <property type="protein sequence ID" value="MBB6097455.1"/>
    <property type="molecule type" value="Genomic_DNA"/>
</dbReference>
<evidence type="ECO:0000256" key="1">
    <source>
        <dbReference type="ARBA" id="ARBA00004496"/>
    </source>
</evidence>
<comment type="miscellaneous">
    <text evidence="8">This function is generally fulfilled by the C-terminal part of HisG, which is missing in some bacteria such as this one.</text>
</comment>
<evidence type="ECO:0000256" key="9">
    <source>
        <dbReference type="PIRSR" id="PIRSR001549-1"/>
    </source>
</evidence>
<reference evidence="11 12" key="1">
    <citation type="submission" date="2020-08" db="EMBL/GenBank/DDBJ databases">
        <title>Genomic Encyclopedia of Type Strains, Phase IV (KMG-IV): sequencing the most valuable type-strain genomes for metagenomic binning, comparative biology and taxonomic classification.</title>
        <authorList>
            <person name="Goeker M."/>
        </authorList>
    </citation>
    <scope>NUCLEOTIDE SEQUENCE [LARGE SCALE GENOMIC DNA]</scope>
    <source>
        <strain evidence="11 12">DSM 21458</strain>
    </source>
</reference>
<accession>A0A841I0E6</accession>
<dbReference type="Gene3D" id="3.30.930.10">
    <property type="entry name" value="Bira Bifunctional Protein, Domain 2"/>
    <property type="match status" value="1"/>
</dbReference>
<dbReference type="NCBIfam" id="NF008945">
    <property type="entry name" value="PRK12292.3-3"/>
    <property type="match status" value="1"/>
</dbReference>
<sequence>MPIIPEGTRFVLPPEWEWREALKQRLQTLFSAWGYSAVQTPALEFADPHHPQDARAFKLVDRDGSVLALRSEYTTAVGQLVRSDLATAPYPLRLYYAGQLWLRSQTSELGRMREFTQVGVELVGVSSARSDAELLALARESLEVLGVRFQLEIGHPGFVRAVLESSGLPESELAALHDAVDRKAQPELDALLGALDVQGAARVAISALPDLYGGLEVLPAARRIAPSEQAAAALDRLEEAVALSGSEDYILDLGMSRRYSYYTGLTFRAYTPDFGQPLLGGGRYDTGIPGAGFAIGLERAMRALGGPPPAKPVDVLALDLASARMARAAGYRTELALDPGSARQHALERGIRYLALEGRLEEVRA</sequence>
<dbReference type="PIRSF" id="PIRSF001549">
    <property type="entry name" value="His-tRNA_synth"/>
    <property type="match status" value="1"/>
</dbReference>
<evidence type="ECO:0000259" key="10">
    <source>
        <dbReference type="PROSITE" id="PS50862"/>
    </source>
</evidence>
<feature type="binding site" evidence="9">
    <location>
        <position position="257"/>
    </location>
    <ligand>
        <name>L-histidine</name>
        <dbReference type="ChEBI" id="CHEBI:57595"/>
    </ligand>
</feature>
<keyword evidence="11" id="KW-0328">Glycosyltransferase</keyword>
<evidence type="ECO:0000313" key="11">
    <source>
        <dbReference type="EMBL" id="MBB6097455.1"/>
    </source>
</evidence>
<comment type="function">
    <text evidence="7 8">Required for the first step of histidine biosynthesis. May allow the feedback regulation of ATP phosphoribosyltransferase activity by histidine.</text>
</comment>
<dbReference type="UniPathway" id="UPA00031">
    <property type="reaction ID" value="UER00006"/>
</dbReference>
<dbReference type="PANTHER" id="PTHR43707">
    <property type="entry name" value="HISTIDYL-TRNA SYNTHETASE"/>
    <property type="match status" value="1"/>
</dbReference>
<dbReference type="SUPFAM" id="SSF55681">
    <property type="entry name" value="Class II aaRS and biotin synthetases"/>
    <property type="match status" value="1"/>
</dbReference>
<dbReference type="InterPro" id="IPR006195">
    <property type="entry name" value="aa-tRNA-synth_II"/>
</dbReference>
<keyword evidence="6 8" id="KW-0963">Cytoplasm</keyword>
<protein>
    <recommendedName>
        <fullName evidence="5 8">ATP phosphoribosyltransferase regulatory subunit</fullName>
    </recommendedName>
</protein>
<dbReference type="InterPro" id="IPR041715">
    <property type="entry name" value="HisRS-like_core"/>
</dbReference>
<feature type="domain" description="Aminoacyl-transfer RNA synthetases class-II family profile" evidence="10">
    <location>
        <begin position="19"/>
        <end position="312"/>
    </location>
</feature>
<dbReference type="HAMAP" id="MF_00125">
    <property type="entry name" value="HisZ"/>
    <property type="match status" value="1"/>
</dbReference>